<evidence type="ECO:0000259" key="1">
    <source>
        <dbReference type="PROSITE" id="PS51358"/>
    </source>
</evidence>
<dbReference type="Gene3D" id="1.10.246.90">
    <property type="entry name" value="Nop domain"/>
    <property type="match status" value="1"/>
</dbReference>
<dbReference type="Pfam" id="PF01798">
    <property type="entry name" value="Nop"/>
    <property type="match status" value="1"/>
</dbReference>
<name>C7DHT0_MICA2</name>
<dbReference type="PANTHER" id="PTHR10894">
    <property type="entry name" value="NUCLEOLAR PROTEIN 5 NUCLEOLAR PROTEIN NOP5 NOP58"/>
    <property type="match status" value="1"/>
</dbReference>
<organism evidence="2 3">
    <name type="scientific">Candidatus Micrarchaeum acidiphilum ARMAN-2</name>
    <dbReference type="NCBI Taxonomy" id="425595"/>
    <lineage>
        <taxon>Archaea</taxon>
        <taxon>Candidatus Micrarchaeota</taxon>
        <taxon>Candidatus Micrarchaeia</taxon>
        <taxon>Candidatus Micrarchaeales</taxon>
        <taxon>Candidatus Micrarchaeaceae</taxon>
        <taxon>Candidatus Micrarchaeum</taxon>
    </lineage>
</organism>
<dbReference type="GO" id="GO:0031428">
    <property type="term" value="C:box C/D methylation guide snoRNP complex"/>
    <property type="evidence" value="ECO:0007669"/>
    <property type="project" value="InterPro"/>
</dbReference>
<feature type="domain" description="Nop" evidence="1">
    <location>
        <begin position="75"/>
        <end position="190"/>
    </location>
</feature>
<accession>C7DHT0</accession>
<dbReference type="GO" id="GO:0030515">
    <property type="term" value="F:snoRNA binding"/>
    <property type="evidence" value="ECO:0007669"/>
    <property type="project" value="InterPro"/>
</dbReference>
<keyword evidence="2" id="KW-0687">Ribonucleoprotein</keyword>
<keyword evidence="3" id="KW-1185">Reference proteome</keyword>
<dbReference type="SUPFAM" id="SSF89124">
    <property type="entry name" value="Nop domain"/>
    <property type="match status" value="1"/>
</dbReference>
<proteinExistence type="predicted"/>
<dbReference type="InterPro" id="IPR036070">
    <property type="entry name" value="Nop_dom_sf"/>
</dbReference>
<dbReference type="PROSITE" id="PS51358">
    <property type="entry name" value="NOP"/>
    <property type="match status" value="1"/>
</dbReference>
<protein>
    <submittedName>
        <fullName evidence="2">Pre-mRNA processing ribonucleoprotein, binding domain protein</fullName>
    </submittedName>
</protein>
<sequence length="205" mass="22912">MLLSDRQNISQERIGALIKEKDKAESIYRKASSTMGRELSGDEKEPVVNFARLCMETEKSIAALDAYIQTASNRLMPNLTYLTDDKIAAEMLSKAGSLERLALMPSSTIQLLGAEKALFKHIKFGSKPPKYGILFKLPSISSAKKQIRGKMARAYAAKIAIALKADYFSKNFIADKLKKDLQESIRRMNENSVGKSQKKFTKVNK</sequence>
<dbReference type="InterPro" id="IPR042239">
    <property type="entry name" value="Nop_C"/>
</dbReference>
<dbReference type="PANTHER" id="PTHR10894:SF0">
    <property type="entry name" value="NUCLEOLAR PROTEIN 56"/>
    <property type="match status" value="1"/>
</dbReference>
<dbReference type="AlphaFoldDB" id="C7DHT0"/>
<reference evidence="2 3" key="2">
    <citation type="journal article" date="2010" name="Proc. Natl. Acad. Sci. U.S.A.">
        <title>Enigmatic, ultrasmall, uncultivated Archaea.</title>
        <authorList>
            <person name="Baker B.J."/>
            <person name="Comolli L.R."/>
            <person name="Dick G.J."/>
            <person name="Hauser L.J."/>
            <person name="Hyatt D."/>
            <person name="Dill B.D."/>
            <person name="Land M.L."/>
            <person name="Verberkmoes N.C."/>
            <person name="Hettich R.L."/>
            <person name="Banfield J.F."/>
        </authorList>
    </citation>
    <scope>NUCLEOTIDE SEQUENCE [LARGE SCALE GENOMIC DNA]</scope>
    <source>
        <strain evidence="2">ARMAN-2</strain>
    </source>
</reference>
<reference evidence="2 3" key="1">
    <citation type="journal article" date="2009" name="Genome Biol.">
        <title>Community-wide analysis of microbial genome sequence signatures.</title>
        <authorList>
            <person name="Dick G.J."/>
            <person name="Andersson A.F."/>
            <person name="Baker B.J."/>
            <person name="Simmons S.L."/>
            <person name="Thomas B.C."/>
            <person name="Yelton A.P."/>
            <person name="Banfield J.F."/>
        </authorList>
    </citation>
    <scope>NUCLEOTIDE SEQUENCE [LARGE SCALE GENOMIC DNA]</scope>
    <source>
        <strain evidence="2">ARMAN-2</strain>
    </source>
</reference>
<gene>
    <name evidence="2" type="ORF">UNLARM2_0667</name>
</gene>
<dbReference type="EMBL" id="GG697240">
    <property type="protein sequence ID" value="EET90182.1"/>
    <property type="molecule type" value="Genomic_DNA"/>
</dbReference>
<dbReference type="Proteomes" id="UP000332487">
    <property type="component" value="Unassembled WGS sequence"/>
</dbReference>
<dbReference type="InterPro" id="IPR045056">
    <property type="entry name" value="Nop56/Nop58"/>
</dbReference>
<dbReference type="InterPro" id="IPR002687">
    <property type="entry name" value="Nop_dom"/>
</dbReference>
<evidence type="ECO:0000313" key="3">
    <source>
        <dbReference type="Proteomes" id="UP000332487"/>
    </source>
</evidence>
<evidence type="ECO:0000313" key="2">
    <source>
        <dbReference type="EMBL" id="EET90182.1"/>
    </source>
</evidence>
<dbReference type="Gene3D" id="1.10.287.4070">
    <property type="match status" value="1"/>
</dbReference>